<evidence type="ECO:0000313" key="1">
    <source>
        <dbReference type="EMBL" id="AHE40434.1"/>
    </source>
</evidence>
<dbReference type="AlphaFoldDB" id="V9Z8V2"/>
<keyword evidence="1" id="KW-0614">Plasmid</keyword>
<sequence>MRVVGLHPGLMGELVDSQGQGLLARAAGFDEPGQVRVGRTAPAGGRGHRVPLLDQVLKVPTRRTACPA</sequence>
<reference evidence="1" key="1">
    <citation type="submission" date="2013-09" db="EMBL/GenBank/DDBJ databases">
        <title>Complete nucleotide sequence of Streptomyces linear plasmid pFRL6.</title>
        <authorList>
            <person name="Chen Z."/>
            <person name="Fang P."/>
            <person name="Qin Z."/>
        </authorList>
    </citation>
    <scope>NUCLEOTIDE SEQUENCE</scope>
    <source>
        <plasmid evidence="1">pFRL6</plasmid>
    </source>
</reference>
<name>V9Z8V2_9ACTN</name>
<proteinExistence type="predicted"/>
<organism evidence="1">
    <name type="scientific">Streptomyces sp. F12</name>
    <dbReference type="NCBI Taxonomy" id="1436084"/>
    <lineage>
        <taxon>Bacteria</taxon>
        <taxon>Bacillati</taxon>
        <taxon>Actinomycetota</taxon>
        <taxon>Actinomycetes</taxon>
        <taxon>Kitasatosporales</taxon>
        <taxon>Streptomycetaceae</taxon>
        <taxon>Streptomyces</taxon>
    </lineage>
</organism>
<protein>
    <submittedName>
        <fullName evidence="1">Uncharacterized protein</fullName>
    </submittedName>
</protein>
<geneLocation type="plasmid" evidence="1">
    <name>pFRL6</name>
</geneLocation>
<dbReference type="EMBL" id="KF602051">
    <property type="protein sequence ID" value="AHE40434.1"/>
    <property type="molecule type" value="Genomic_DNA"/>
</dbReference>
<accession>V9Z8V2</accession>
<gene>
    <name evidence="1" type="ORF">pFRL6_347</name>
</gene>